<name>A0ABX0LC97_9BURK</name>
<dbReference type="RefSeq" id="WP_167221388.1">
    <property type="nucleotide sequence ID" value="NZ_VUYU01000002.1"/>
</dbReference>
<reference evidence="1 2" key="1">
    <citation type="submission" date="2019-09" db="EMBL/GenBank/DDBJ databases">
        <title>Taxonomy of Antarctic Massilia spp.: description of Massilia rubra sp. nov., Massilia aquatica sp. nov., Massilia mucilaginosa sp. nov., Massilia frigida sp. nov. isolated from streams, lakes and regoliths.</title>
        <authorList>
            <person name="Holochova P."/>
            <person name="Sedlacek I."/>
            <person name="Kralova S."/>
            <person name="Maslanova I."/>
            <person name="Busse H.-J."/>
            <person name="Stankova E."/>
            <person name="Vrbovska V."/>
            <person name="Kovarovic V."/>
            <person name="Bartak M."/>
            <person name="Svec P."/>
            <person name="Pantucek R."/>
        </authorList>
    </citation>
    <scope>NUCLEOTIDE SEQUENCE [LARGE SCALE GENOMIC DNA]</scope>
    <source>
        <strain evidence="1 2">CCM 8692</strain>
    </source>
</reference>
<dbReference type="EMBL" id="VUYU01000002">
    <property type="protein sequence ID" value="NHZ32501.1"/>
    <property type="molecule type" value="Genomic_DNA"/>
</dbReference>
<evidence type="ECO:0000313" key="2">
    <source>
        <dbReference type="Proteomes" id="UP000785613"/>
    </source>
</evidence>
<organism evidence="1 2">
    <name type="scientific">Massilia rubra</name>
    <dbReference type="NCBI Taxonomy" id="2607910"/>
    <lineage>
        <taxon>Bacteria</taxon>
        <taxon>Pseudomonadati</taxon>
        <taxon>Pseudomonadota</taxon>
        <taxon>Betaproteobacteria</taxon>
        <taxon>Burkholderiales</taxon>
        <taxon>Oxalobacteraceae</taxon>
        <taxon>Telluria group</taxon>
        <taxon>Massilia</taxon>
    </lineage>
</organism>
<dbReference type="Gene3D" id="3.90.1720.10">
    <property type="entry name" value="endopeptidase domain like (from Nostoc punctiforme)"/>
    <property type="match status" value="1"/>
</dbReference>
<dbReference type="Proteomes" id="UP000785613">
    <property type="component" value="Unassembled WGS sequence"/>
</dbReference>
<comment type="caution">
    <text evidence="1">The sequence shown here is derived from an EMBL/GenBank/DDBJ whole genome shotgun (WGS) entry which is preliminary data.</text>
</comment>
<accession>A0ABX0LC97</accession>
<gene>
    <name evidence="1" type="ORF">F0185_02705</name>
</gene>
<keyword evidence="2" id="KW-1185">Reference proteome</keyword>
<protein>
    <submittedName>
        <fullName evidence="1">CHAP domain-containing protein</fullName>
    </submittedName>
</protein>
<evidence type="ECO:0000313" key="1">
    <source>
        <dbReference type="EMBL" id="NHZ32501.1"/>
    </source>
</evidence>
<sequence>MPWNVNTAVAHLNSHAMPASTSNCAKFVRKAIAAGGVTVVNTNSAKDYGIRLTNAGFVAVQGAPRAGDVAVIQPIPGHPDGHMTMYNGTQWVSDYKQPAVHGYYPSPAYRQQKPPVTFYRKS</sequence>
<proteinExistence type="predicted"/>